<reference evidence="2" key="1">
    <citation type="submission" date="2024-03" db="EMBL/GenBank/DDBJ databases">
        <authorList>
            <consortium name="ELIXIR-Norway"/>
            <consortium name="Elixir Norway"/>
        </authorList>
    </citation>
    <scope>NUCLEOTIDE SEQUENCE</scope>
</reference>
<dbReference type="EMBL" id="OZ023704">
    <property type="protein sequence ID" value="CAK9872897.1"/>
    <property type="molecule type" value="Genomic_DNA"/>
</dbReference>
<sequence>MVREEQAQEWSDLKSAYSDETYDNRNLSRDSKEIESVDLEDEHNGCEDVEGSGDGELATTSSLLEVPEEILKADPSSYSNDLPVILQPQAPKLHKFSSVPHEGELITPVKVPNFLG</sequence>
<gene>
    <name evidence="2" type="ORF">CSSPJE1EN2_LOCUS15467</name>
</gene>
<evidence type="ECO:0000313" key="2">
    <source>
        <dbReference type="EMBL" id="CAK9872897.1"/>
    </source>
</evidence>
<name>A0ABP1BCJ0_9BRYO</name>
<protein>
    <submittedName>
        <fullName evidence="2">Uncharacterized protein</fullName>
    </submittedName>
</protein>
<organism evidence="2 3">
    <name type="scientific">Sphagnum jensenii</name>
    <dbReference type="NCBI Taxonomy" id="128206"/>
    <lineage>
        <taxon>Eukaryota</taxon>
        <taxon>Viridiplantae</taxon>
        <taxon>Streptophyta</taxon>
        <taxon>Embryophyta</taxon>
        <taxon>Bryophyta</taxon>
        <taxon>Sphagnophytina</taxon>
        <taxon>Sphagnopsida</taxon>
        <taxon>Sphagnales</taxon>
        <taxon>Sphagnaceae</taxon>
        <taxon>Sphagnum</taxon>
    </lineage>
</organism>
<feature type="region of interest" description="Disordered" evidence="1">
    <location>
        <begin position="21"/>
        <end position="57"/>
    </location>
</feature>
<evidence type="ECO:0000256" key="1">
    <source>
        <dbReference type="SAM" id="MobiDB-lite"/>
    </source>
</evidence>
<dbReference type="Proteomes" id="UP001497522">
    <property type="component" value="Chromosome 3"/>
</dbReference>
<feature type="compositionally biased region" description="Basic and acidic residues" evidence="1">
    <location>
        <begin position="22"/>
        <end position="35"/>
    </location>
</feature>
<proteinExistence type="predicted"/>
<evidence type="ECO:0000313" key="3">
    <source>
        <dbReference type="Proteomes" id="UP001497522"/>
    </source>
</evidence>
<accession>A0ABP1BCJ0</accession>
<feature type="compositionally biased region" description="Acidic residues" evidence="1">
    <location>
        <begin position="36"/>
        <end position="53"/>
    </location>
</feature>
<keyword evidence="3" id="KW-1185">Reference proteome</keyword>